<keyword evidence="1" id="KW-0479">Metal-binding</keyword>
<feature type="compositionally biased region" description="Polar residues" evidence="2">
    <location>
        <begin position="771"/>
        <end position="782"/>
    </location>
</feature>
<reference evidence="4 5" key="1">
    <citation type="journal article" date="2021" name="Commun. Biol.">
        <title>The genome of Shorea leprosula (Dipterocarpaceae) highlights the ecological relevance of drought in aseasonal tropical rainforests.</title>
        <authorList>
            <person name="Ng K.K.S."/>
            <person name="Kobayashi M.J."/>
            <person name="Fawcett J.A."/>
            <person name="Hatakeyama M."/>
            <person name="Paape T."/>
            <person name="Ng C.H."/>
            <person name="Ang C.C."/>
            <person name="Tnah L.H."/>
            <person name="Lee C.T."/>
            <person name="Nishiyama T."/>
            <person name="Sese J."/>
            <person name="O'Brien M.J."/>
            <person name="Copetti D."/>
            <person name="Mohd Noor M.I."/>
            <person name="Ong R.C."/>
            <person name="Putra M."/>
            <person name="Sireger I.Z."/>
            <person name="Indrioko S."/>
            <person name="Kosugi Y."/>
            <person name="Izuno A."/>
            <person name="Isagi Y."/>
            <person name="Lee S.L."/>
            <person name="Shimizu K.K."/>
        </authorList>
    </citation>
    <scope>NUCLEOTIDE SEQUENCE [LARGE SCALE GENOMIC DNA]</scope>
    <source>
        <strain evidence="4">214</strain>
    </source>
</reference>
<dbReference type="GO" id="GO:0008270">
    <property type="term" value="F:zinc ion binding"/>
    <property type="evidence" value="ECO:0007669"/>
    <property type="project" value="UniProtKB-KW"/>
</dbReference>
<protein>
    <recommendedName>
        <fullName evidence="3">CCHC-type domain-containing protein</fullName>
    </recommendedName>
</protein>
<feature type="compositionally biased region" description="Polar residues" evidence="2">
    <location>
        <begin position="802"/>
        <end position="817"/>
    </location>
</feature>
<accession>A0AAV5JNU5</accession>
<feature type="region of interest" description="Disordered" evidence="2">
    <location>
        <begin position="401"/>
        <end position="533"/>
    </location>
</feature>
<dbReference type="InterPro" id="IPR040256">
    <property type="entry name" value="At4g02000-like"/>
</dbReference>
<name>A0AAV5JNU5_9ROSI</name>
<comment type="caution">
    <text evidence="4">The sequence shown here is derived from an EMBL/GenBank/DDBJ whole genome shotgun (WGS) entry which is preliminary data.</text>
</comment>
<keyword evidence="1" id="KW-0863">Zinc-finger</keyword>
<keyword evidence="5" id="KW-1185">Reference proteome</keyword>
<dbReference type="PANTHER" id="PTHR31286">
    <property type="entry name" value="GLYCINE-RICH CELL WALL STRUCTURAL PROTEIN 1.8-LIKE"/>
    <property type="match status" value="1"/>
</dbReference>
<feature type="compositionally biased region" description="Basic residues" evidence="2">
    <location>
        <begin position="721"/>
        <end position="732"/>
    </location>
</feature>
<dbReference type="InterPro" id="IPR001878">
    <property type="entry name" value="Znf_CCHC"/>
</dbReference>
<dbReference type="GO" id="GO:0003676">
    <property type="term" value="F:nucleic acid binding"/>
    <property type="evidence" value="ECO:0007669"/>
    <property type="project" value="InterPro"/>
</dbReference>
<feature type="compositionally biased region" description="Polar residues" evidence="2">
    <location>
        <begin position="685"/>
        <end position="698"/>
    </location>
</feature>
<dbReference type="PROSITE" id="PS50158">
    <property type="entry name" value="ZF_CCHC"/>
    <property type="match status" value="1"/>
</dbReference>
<evidence type="ECO:0000256" key="2">
    <source>
        <dbReference type="SAM" id="MobiDB-lite"/>
    </source>
</evidence>
<gene>
    <name evidence="4" type="ORF">SLEP1_g24101</name>
</gene>
<feature type="compositionally biased region" description="Polar residues" evidence="2">
    <location>
        <begin position="469"/>
        <end position="513"/>
    </location>
</feature>
<sequence>MLVRDAIRKFSSPQEVDLLDRSVKKIKECSVGHSLAKNSSTEMISTSVPGAAVASPENPEIVMGGCSEPSIGNNSQHATVSRNATFKDVLVDANMVDIASGQGTSGAVSFKDKLVGAESPVAITFSTIPSYMEEESDVDEDPEDDTPVVLLSKAEKQRIRAPWMNALIVKAFHHKPLGYNYIFPRLKAQWKPTGHWDFIDLGLDFFLVRFQVEEDLHRVIFGGPWFVGPYFLTLRRWEPHFVPSEALNSFTTTAVWAQLPNLSADYYDPSTLQKIGNKVGNLLRVDAHTAHHTRGQYARICVQIDLSKPVVKYVRIGRRRQKVLYEGVNALCFSCGRIGHRNSQCSNGSSLSANIAPMAGTNIPNHSLTPPTRQNNVEVHSNLEATQRLAPLVNNHLRNDSQMQEDQVPSSESSRQDEFGPWLLVERRRNRRKPSQVSDQSEKTIPTKREGRGSGSQDRKGGSRHQAGQMASSSNGQPSGSFNADQTHSGSPSTVIKDPITNSKTDGKVSSKNLVRAGNDGQRPIAKDPIIGPSSVMAPKIQMVYQKKKLSNTNPTAKTVTAPTNHIQAKPIQASDAIHLSSTFSNGSPQPPTVPTPSMVVDDQLAPSSQFLNPSNSPPLNLVSNLSSPDDLSISPVKHESCGFLNIKWKAPPSGIGLGSSISLSTTAPSLSHHLPDHACLEVSDPNSQGYNTSEALPSSSSTSYRNGKGLASFLHVGPKLQRKRRTYRKSNHPYQASSASIPGDQETLLLPPTNGPNGTASSLGLDVSISRDSIGNGSQLHSAPIPQSEVTDADGSVQHVALSSGQSTSQGDLGSS</sequence>
<evidence type="ECO:0000259" key="3">
    <source>
        <dbReference type="PROSITE" id="PS50158"/>
    </source>
</evidence>
<dbReference type="EMBL" id="BPVZ01000037">
    <property type="protein sequence ID" value="GKV13023.1"/>
    <property type="molecule type" value="Genomic_DNA"/>
</dbReference>
<dbReference type="Proteomes" id="UP001054252">
    <property type="component" value="Unassembled WGS sequence"/>
</dbReference>
<feature type="region of interest" description="Disordered" evidence="2">
    <location>
        <begin position="678"/>
        <end position="817"/>
    </location>
</feature>
<dbReference type="InterPro" id="IPR025558">
    <property type="entry name" value="DUF4283"/>
</dbReference>
<evidence type="ECO:0000313" key="5">
    <source>
        <dbReference type="Proteomes" id="UP001054252"/>
    </source>
</evidence>
<feature type="domain" description="CCHC-type" evidence="3">
    <location>
        <begin position="332"/>
        <end position="347"/>
    </location>
</feature>
<organism evidence="4 5">
    <name type="scientific">Rubroshorea leprosula</name>
    <dbReference type="NCBI Taxonomy" id="152421"/>
    <lineage>
        <taxon>Eukaryota</taxon>
        <taxon>Viridiplantae</taxon>
        <taxon>Streptophyta</taxon>
        <taxon>Embryophyta</taxon>
        <taxon>Tracheophyta</taxon>
        <taxon>Spermatophyta</taxon>
        <taxon>Magnoliopsida</taxon>
        <taxon>eudicotyledons</taxon>
        <taxon>Gunneridae</taxon>
        <taxon>Pentapetalae</taxon>
        <taxon>rosids</taxon>
        <taxon>malvids</taxon>
        <taxon>Malvales</taxon>
        <taxon>Dipterocarpaceae</taxon>
        <taxon>Rubroshorea</taxon>
    </lineage>
</organism>
<dbReference type="PANTHER" id="PTHR31286:SF99">
    <property type="entry name" value="DUF4283 DOMAIN-CONTAINING PROTEIN"/>
    <property type="match status" value="1"/>
</dbReference>
<evidence type="ECO:0000256" key="1">
    <source>
        <dbReference type="PROSITE-ProRule" id="PRU00047"/>
    </source>
</evidence>
<feature type="compositionally biased region" description="Polar residues" evidence="2">
    <location>
        <begin position="401"/>
        <end position="413"/>
    </location>
</feature>
<keyword evidence="1" id="KW-0862">Zinc</keyword>
<feature type="compositionally biased region" description="Basic and acidic residues" evidence="2">
    <location>
        <begin position="440"/>
        <end position="461"/>
    </location>
</feature>
<proteinExistence type="predicted"/>
<dbReference type="AlphaFoldDB" id="A0AAV5JNU5"/>
<evidence type="ECO:0000313" key="4">
    <source>
        <dbReference type="EMBL" id="GKV13023.1"/>
    </source>
</evidence>
<dbReference type="Pfam" id="PF14111">
    <property type="entry name" value="DUF4283"/>
    <property type="match status" value="1"/>
</dbReference>